<dbReference type="Pfam" id="PF01497">
    <property type="entry name" value="Peripla_BP_2"/>
    <property type="match status" value="1"/>
</dbReference>
<evidence type="ECO:0000256" key="1">
    <source>
        <dbReference type="ARBA" id="ARBA00004196"/>
    </source>
</evidence>
<sequence length="290" mass="31369">ASGETRTVTGTFLGDVKDVPKEPKRVVALWRTGAIMAEMGVTPVAALGEEIQEEELAPEVYAKVKDVPQVGSTDGVDVEKVIAAKPDLIVGMDHGNLSIDYKELQDIAPTVIFKIAEPPDVWVNYPKVADVLGKTTDYTQRDAELTKELSAIKSEHGAEIGELKAVTLGLAGGKNYVDTSKSLTYKRLTTAGFGYLDAYTANPPRYRVELPSEKIPDLKDADVVFYDATFDGKPTPGTDKILAEASFKRLPAVEAGNLFPLVQGTIFTFDAAKRQLEDVREAVAGIKPVE</sequence>
<reference evidence="7" key="1">
    <citation type="journal article" date="2019" name="Int. J. Syst. Evol. Microbiol.">
        <title>The Global Catalogue of Microorganisms (GCM) 10K type strain sequencing project: providing services to taxonomists for standard genome sequencing and annotation.</title>
        <authorList>
            <consortium name="The Broad Institute Genomics Platform"/>
            <consortium name="The Broad Institute Genome Sequencing Center for Infectious Disease"/>
            <person name="Wu L."/>
            <person name="Ma J."/>
        </authorList>
    </citation>
    <scope>NUCLEOTIDE SEQUENCE [LARGE SCALE GENOMIC DNA]</scope>
    <source>
        <strain evidence="7">JCM 31696</strain>
    </source>
</reference>
<evidence type="ECO:0000313" key="7">
    <source>
        <dbReference type="Proteomes" id="UP001597083"/>
    </source>
</evidence>
<evidence type="ECO:0000256" key="4">
    <source>
        <dbReference type="ARBA" id="ARBA00022729"/>
    </source>
</evidence>
<evidence type="ECO:0000313" key="6">
    <source>
        <dbReference type="EMBL" id="MFD0855581.1"/>
    </source>
</evidence>
<dbReference type="InterPro" id="IPR002491">
    <property type="entry name" value="ABC_transptr_periplasmic_BD"/>
</dbReference>
<proteinExistence type="inferred from homology"/>
<evidence type="ECO:0000256" key="3">
    <source>
        <dbReference type="ARBA" id="ARBA00022448"/>
    </source>
</evidence>
<protein>
    <submittedName>
        <fullName evidence="6">ABC transporter substrate-binding protein</fullName>
    </submittedName>
</protein>
<comment type="subcellular location">
    <subcellularLocation>
        <location evidence="1">Cell envelope</location>
    </subcellularLocation>
</comment>
<organism evidence="6 7">
    <name type="scientific">Actinomadura adrarensis</name>
    <dbReference type="NCBI Taxonomy" id="1819600"/>
    <lineage>
        <taxon>Bacteria</taxon>
        <taxon>Bacillati</taxon>
        <taxon>Actinomycetota</taxon>
        <taxon>Actinomycetes</taxon>
        <taxon>Streptosporangiales</taxon>
        <taxon>Thermomonosporaceae</taxon>
        <taxon>Actinomadura</taxon>
    </lineage>
</organism>
<comment type="similarity">
    <text evidence="2">Belongs to the bacterial solute-binding protein 8 family.</text>
</comment>
<keyword evidence="3" id="KW-0813">Transport</keyword>
<dbReference type="PANTHER" id="PTHR30532:SF1">
    <property type="entry name" value="IRON(3+)-HYDROXAMATE-BINDING PROTEIN FHUD"/>
    <property type="match status" value="1"/>
</dbReference>
<dbReference type="SUPFAM" id="SSF53807">
    <property type="entry name" value="Helical backbone' metal receptor"/>
    <property type="match status" value="1"/>
</dbReference>
<evidence type="ECO:0000256" key="2">
    <source>
        <dbReference type="ARBA" id="ARBA00008814"/>
    </source>
</evidence>
<dbReference type="InterPro" id="IPR051313">
    <property type="entry name" value="Bact_iron-sidero_bind"/>
</dbReference>
<dbReference type="EMBL" id="JBHTIR010003671">
    <property type="protein sequence ID" value="MFD0855581.1"/>
    <property type="molecule type" value="Genomic_DNA"/>
</dbReference>
<keyword evidence="4" id="KW-0732">Signal</keyword>
<name>A0ABW3CMN8_9ACTN</name>
<keyword evidence="7" id="KW-1185">Reference proteome</keyword>
<dbReference type="Gene3D" id="3.40.50.1980">
    <property type="entry name" value="Nitrogenase molybdenum iron protein domain"/>
    <property type="match status" value="2"/>
</dbReference>
<comment type="caution">
    <text evidence="6">The sequence shown here is derived from an EMBL/GenBank/DDBJ whole genome shotgun (WGS) entry which is preliminary data.</text>
</comment>
<dbReference type="PROSITE" id="PS50983">
    <property type="entry name" value="FE_B12_PBP"/>
    <property type="match status" value="1"/>
</dbReference>
<dbReference type="PANTHER" id="PTHR30532">
    <property type="entry name" value="IRON III DICITRATE-BINDING PERIPLASMIC PROTEIN"/>
    <property type="match status" value="1"/>
</dbReference>
<accession>A0ABW3CMN8</accession>
<dbReference type="Proteomes" id="UP001597083">
    <property type="component" value="Unassembled WGS sequence"/>
</dbReference>
<feature type="domain" description="Fe/B12 periplasmic-binding" evidence="5">
    <location>
        <begin position="24"/>
        <end position="290"/>
    </location>
</feature>
<gene>
    <name evidence="6" type="ORF">ACFQ07_25290</name>
</gene>
<feature type="non-terminal residue" evidence="6">
    <location>
        <position position="1"/>
    </location>
</feature>
<evidence type="ECO:0000259" key="5">
    <source>
        <dbReference type="PROSITE" id="PS50983"/>
    </source>
</evidence>